<dbReference type="Proteomes" id="UP000219612">
    <property type="component" value="Unassembled WGS sequence"/>
</dbReference>
<protein>
    <recommendedName>
        <fullName evidence="3">Helix-turn-helix domain-containing protein</fullName>
    </recommendedName>
</protein>
<organism evidence="1 2">
    <name type="scientific">Paractinoplanes atraurantiacus</name>
    <dbReference type="NCBI Taxonomy" id="1036182"/>
    <lineage>
        <taxon>Bacteria</taxon>
        <taxon>Bacillati</taxon>
        <taxon>Actinomycetota</taxon>
        <taxon>Actinomycetes</taxon>
        <taxon>Micromonosporales</taxon>
        <taxon>Micromonosporaceae</taxon>
        <taxon>Paractinoplanes</taxon>
    </lineage>
</organism>
<dbReference type="GO" id="GO:0003677">
    <property type="term" value="F:DNA binding"/>
    <property type="evidence" value="ECO:0007669"/>
    <property type="project" value="InterPro"/>
</dbReference>
<proteinExistence type="predicted"/>
<dbReference type="InterPro" id="IPR010982">
    <property type="entry name" value="Lambda_DNA-bd_dom_sf"/>
</dbReference>
<accession>A0A285H0A7</accession>
<name>A0A285H0A7_9ACTN</name>
<dbReference type="RefSeq" id="WP_097319395.1">
    <property type="nucleotide sequence ID" value="NZ_OBDY01000003.1"/>
</dbReference>
<keyword evidence="2" id="KW-1185">Reference proteome</keyword>
<gene>
    <name evidence="1" type="ORF">SAMN05421748_103172</name>
</gene>
<dbReference type="EMBL" id="OBDY01000003">
    <property type="protein sequence ID" value="SNY28993.1"/>
    <property type="molecule type" value="Genomic_DNA"/>
</dbReference>
<evidence type="ECO:0000313" key="2">
    <source>
        <dbReference type="Proteomes" id="UP000219612"/>
    </source>
</evidence>
<dbReference type="AlphaFoldDB" id="A0A285H0A7"/>
<evidence type="ECO:0008006" key="3">
    <source>
        <dbReference type="Google" id="ProtNLM"/>
    </source>
</evidence>
<dbReference type="SUPFAM" id="SSF47413">
    <property type="entry name" value="lambda repressor-like DNA-binding domains"/>
    <property type="match status" value="1"/>
</dbReference>
<dbReference type="OrthoDB" id="3699263at2"/>
<evidence type="ECO:0000313" key="1">
    <source>
        <dbReference type="EMBL" id="SNY28993.1"/>
    </source>
</evidence>
<sequence>MSDSITAAISAQIVYARQLSGSTRDDIAAAARKAGAPATFTAAALRNLEAGRRCPTVDEVLWLADALATPVRQLLGEHADKFGHDAYRPPECGAVEDATRTAVEELGDDLTGRQRALAAAAYALAKDLDGAGDKRQPAQLAKTLADTLAAIWELQPFEDDDEEDDLGPE</sequence>
<reference evidence="1 2" key="1">
    <citation type="submission" date="2017-09" db="EMBL/GenBank/DDBJ databases">
        <authorList>
            <person name="Ehlers B."/>
            <person name="Leendertz F.H."/>
        </authorList>
    </citation>
    <scope>NUCLEOTIDE SEQUENCE [LARGE SCALE GENOMIC DNA]</scope>
    <source>
        <strain evidence="1 2">CGMCC 4.6857</strain>
    </source>
</reference>
<dbReference type="Gene3D" id="1.10.260.40">
    <property type="entry name" value="lambda repressor-like DNA-binding domains"/>
    <property type="match status" value="1"/>
</dbReference>